<evidence type="ECO:0000256" key="6">
    <source>
        <dbReference type="RuleBase" id="RU003322"/>
    </source>
</evidence>
<name>A0A7J5UIV6_9MICO</name>
<dbReference type="OrthoDB" id="9766019at2"/>
<evidence type="ECO:0000313" key="9">
    <source>
        <dbReference type="Proteomes" id="UP000451860"/>
    </source>
</evidence>
<accession>A0A7J5UIV6</accession>
<evidence type="ECO:0000256" key="1">
    <source>
        <dbReference type="ARBA" id="ARBA00007381"/>
    </source>
</evidence>
<keyword evidence="9" id="KW-1185">Reference proteome</keyword>
<comment type="caution">
    <text evidence="8">The sequence shown here is derived from an EMBL/GenBank/DDBJ whole genome shotgun (WGS) entry which is preliminary data.</text>
</comment>
<keyword evidence="5" id="KW-0143">Chaperone</keyword>
<dbReference type="AlphaFoldDB" id="A0A7J5UIV6"/>
<gene>
    <name evidence="8" type="ORF">GB883_19975</name>
</gene>
<evidence type="ECO:0000256" key="4">
    <source>
        <dbReference type="ARBA" id="ARBA00023016"/>
    </source>
</evidence>
<dbReference type="GO" id="GO:0140662">
    <property type="term" value="F:ATP-dependent protein folding chaperone"/>
    <property type="evidence" value="ECO:0007669"/>
    <property type="project" value="InterPro"/>
</dbReference>
<dbReference type="InterPro" id="IPR018181">
    <property type="entry name" value="Heat_shock_70_CS"/>
</dbReference>
<sequence>MKRLGGFMAYVVGIDIGTSFVAAAITRLGGAGHEAPQLLHLGTRSTAAPSVIYLGEDGQLLVGEAAERRGLTDPHRVVRESKRRVGDPVPLVVGDQLVAPQDVFAALARWVVDRATEQEGEAPERVVVAHPAGWGGYKTGLLREALAGVGLGDAALISEPEAAALHYAGFERVDVGSTIAVYDLGGGTFDVAVLRKAAADTFDVLGTPEGLERLGGADFDEAVFRHVTTSLDGALAALDTADPAVLLACSRLRRECTEAKEALSGDSETTVPVLLPGVHTQVRLVRAEFEGLIEGPVRESVETLRHALSVAEVDPGELSAVLLVGGSSRVPLVAELVSAELGRPVAVDADPKASICLGAALAAAFPGAAEGATVTVDDAAPSSDAAAGAPVPDEDRAVGAAAPGTGGAAYDAPTLPLDARLPAPVGAAGGGPWLVGTRRGAKVAAVLAGVVGITMLTAVAGQTPEVVHSLLPPTLNEAQAGTPNGAATGTTPGASATGTGDATTPGKGAAGPTSGTARPAARRTTAGPTPEATPTPGAPSSTAAQPSTPAAGPSAPRPAGTGTPSTTGTSTPGATGTPSTPATQAPPPSTSPAPSPSPTPAPTTPAPATEPPSGGTTGQEDPTTTPPAPTEPTSPAESPSTVQGDTQLVEAPAGTGGTGG</sequence>
<dbReference type="EMBL" id="WHJE01000195">
    <property type="protein sequence ID" value="KAE8762319.1"/>
    <property type="molecule type" value="Genomic_DNA"/>
</dbReference>
<dbReference type="SUPFAM" id="SSF53067">
    <property type="entry name" value="Actin-like ATPase domain"/>
    <property type="match status" value="2"/>
</dbReference>
<feature type="compositionally biased region" description="Pro residues" evidence="7">
    <location>
        <begin position="584"/>
        <end position="610"/>
    </location>
</feature>
<keyword evidence="2 6" id="KW-0547">Nucleotide-binding</keyword>
<feature type="region of interest" description="Disordered" evidence="7">
    <location>
        <begin position="381"/>
        <end position="404"/>
    </location>
</feature>
<dbReference type="PRINTS" id="PR00301">
    <property type="entry name" value="HEATSHOCK70"/>
</dbReference>
<evidence type="ECO:0000256" key="2">
    <source>
        <dbReference type="ARBA" id="ARBA00022741"/>
    </source>
</evidence>
<evidence type="ECO:0000256" key="7">
    <source>
        <dbReference type="SAM" id="MobiDB-lite"/>
    </source>
</evidence>
<evidence type="ECO:0000313" key="8">
    <source>
        <dbReference type="EMBL" id="KAE8762319.1"/>
    </source>
</evidence>
<feature type="region of interest" description="Disordered" evidence="7">
    <location>
        <begin position="475"/>
        <end position="660"/>
    </location>
</feature>
<keyword evidence="4" id="KW-0346">Stress response</keyword>
<dbReference type="Proteomes" id="UP000451860">
    <property type="component" value="Unassembled WGS sequence"/>
</dbReference>
<keyword evidence="3 6" id="KW-0067">ATP-binding</keyword>
<dbReference type="Gene3D" id="3.90.640.10">
    <property type="entry name" value="Actin, Chain A, domain 4"/>
    <property type="match status" value="1"/>
</dbReference>
<dbReference type="Gene3D" id="3.30.420.40">
    <property type="match status" value="2"/>
</dbReference>
<feature type="compositionally biased region" description="Low complexity" evidence="7">
    <location>
        <begin position="538"/>
        <end position="583"/>
    </location>
</feature>
<dbReference type="PANTHER" id="PTHR19375">
    <property type="entry name" value="HEAT SHOCK PROTEIN 70KDA"/>
    <property type="match status" value="1"/>
</dbReference>
<reference evidence="8 9" key="1">
    <citation type="submission" date="2019-10" db="EMBL/GenBank/DDBJ databases">
        <title>Georgenia wutianyii sp. nov. and Georgenia yuyongxinii sp. nov. isolated from plateau pika (Ochotona curzoniae) in the Qinghai-Tibet plateau of China.</title>
        <authorList>
            <person name="Tian Z."/>
        </authorList>
    </citation>
    <scope>NUCLEOTIDE SEQUENCE [LARGE SCALE GENOMIC DNA]</scope>
    <source>
        <strain evidence="8 9">DSM 21501</strain>
    </source>
</reference>
<dbReference type="InterPro" id="IPR043129">
    <property type="entry name" value="ATPase_NBD"/>
</dbReference>
<organism evidence="8 9">
    <name type="scientific">Georgenia thermotolerans</name>
    <dbReference type="NCBI Taxonomy" id="527326"/>
    <lineage>
        <taxon>Bacteria</taxon>
        <taxon>Bacillati</taxon>
        <taxon>Actinomycetota</taxon>
        <taxon>Actinomycetes</taxon>
        <taxon>Micrococcales</taxon>
        <taxon>Bogoriellaceae</taxon>
        <taxon>Georgenia</taxon>
    </lineage>
</organism>
<comment type="similarity">
    <text evidence="1 6">Belongs to the heat shock protein 70 family.</text>
</comment>
<dbReference type="PROSITE" id="PS01036">
    <property type="entry name" value="HSP70_3"/>
    <property type="match status" value="1"/>
</dbReference>
<evidence type="ECO:0000256" key="5">
    <source>
        <dbReference type="ARBA" id="ARBA00023186"/>
    </source>
</evidence>
<evidence type="ECO:0000256" key="3">
    <source>
        <dbReference type="ARBA" id="ARBA00022840"/>
    </source>
</evidence>
<dbReference type="GO" id="GO:0005524">
    <property type="term" value="F:ATP binding"/>
    <property type="evidence" value="ECO:0007669"/>
    <property type="project" value="UniProtKB-KW"/>
</dbReference>
<feature type="compositionally biased region" description="Low complexity" evidence="7">
    <location>
        <begin position="381"/>
        <end position="391"/>
    </location>
</feature>
<proteinExistence type="inferred from homology"/>
<dbReference type="InterPro" id="IPR013126">
    <property type="entry name" value="Hsp_70_fam"/>
</dbReference>
<protein>
    <submittedName>
        <fullName evidence="8">Hsp70 family protein</fullName>
    </submittedName>
</protein>
<dbReference type="Pfam" id="PF00012">
    <property type="entry name" value="HSP70"/>
    <property type="match status" value="1"/>
</dbReference>
<feature type="compositionally biased region" description="Low complexity" evidence="7">
    <location>
        <begin position="478"/>
        <end position="530"/>
    </location>
</feature>